<evidence type="ECO:0000256" key="1">
    <source>
        <dbReference type="SAM" id="MobiDB-lite"/>
    </source>
</evidence>
<accession>A0A9N9TVG6</accession>
<keyword evidence="3" id="KW-1185">Reference proteome</keyword>
<evidence type="ECO:0000313" key="2">
    <source>
        <dbReference type="EMBL" id="CAG9863071.1"/>
    </source>
</evidence>
<evidence type="ECO:0000313" key="3">
    <source>
        <dbReference type="Proteomes" id="UP001153712"/>
    </source>
</evidence>
<reference evidence="2" key="1">
    <citation type="submission" date="2022-01" db="EMBL/GenBank/DDBJ databases">
        <authorList>
            <person name="King R."/>
        </authorList>
    </citation>
    <scope>NUCLEOTIDE SEQUENCE</scope>
</reference>
<protein>
    <submittedName>
        <fullName evidence="2">Uncharacterized protein</fullName>
    </submittedName>
</protein>
<proteinExistence type="predicted"/>
<feature type="region of interest" description="Disordered" evidence="1">
    <location>
        <begin position="85"/>
        <end position="107"/>
    </location>
</feature>
<dbReference type="EMBL" id="OU900099">
    <property type="protein sequence ID" value="CAG9863071.1"/>
    <property type="molecule type" value="Genomic_DNA"/>
</dbReference>
<dbReference type="Proteomes" id="UP001153712">
    <property type="component" value="Chromosome 6"/>
</dbReference>
<sequence length="107" mass="11543">MCDGDSAGGWPPPPPPPPPSSCRAFVFRFVDGSSQVLYCQGSLALTRKLDAVQFPVRNASSDFDTYRNPVPGNFETLNILTKSKSTLNSDEPAHREKETAGGNIGCR</sequence>
<gene>
    <name evidence="2" type="ORF">PHYEVI_LOCUS9372</name>
</gene>
<dbReference type="AlphaFoldDB" id="A0A9N9TVG6"/>
<organism evidence="2 3">
    <name type="scientific">Phyllotreta striolata</name>
    <name type="common">Striped flea beetle</name>
    <name type="synonym">Crioceris striolata</name>
    <dbReference type="NCBI Taxonomy" id="444603"/>
    <lineage>
        <taxon>Eukaryota</taxon>
        <taxon>Metazoa</taxon>
        <taxon>Ecdysozoa</taxon>
        <taxon>Arthropoda</taxon>
        <taxon>Hexapoda</taxon>
        <taxon>Insecta</taxon>
        <taxon>Pterygota</taxon>
        <taxon>Neoptera</taxon>
        <taxon>Endopterygota</taxon>
        <taxon>Coleoptera</taxon>
        <taxon>Polyphaga</taxon>
        <taxon>Cucujiformia</taxon>
        <taxon>Chrysomeloidea</taxon>
        <taxon>Chrysomelidae</taxon>
        <taxon>Galerucinae</taxon>
        <taxon>Alticini</taxon>
        <taxon>Phyllotreta</taxon>
    </lineage>
</organism>
<name>A0A9N9TVG6_PHYSR</name>